<dbReference type="RefSeq" id="WP_187669432.1">
    <property type="nucleotide sequence ID" value="NZ_CAJFCI010000015.1"/>
</dbReference>
<reference evidence="1 2" key="1">
    <citation type="submission" date="2020-08" db="EMBL/GenBank/DDBJ databases">
        <authorList>
            <person name="Criscuolo A."/>
        </authorList>
    </citation>
    <scope>NUCLEOTIDE SEQUENCE [LARGE SCALE GENOMIC DNA]</scope>
    <source>
        <strain evidence="1">CIP111764</strain>
    </source>
</reference>
<organism evidence="1 2">
    <name type="scientific">Zestomonas carbonaria</name>
    <dbReference type="NCBI Taxonomy" id="2762745"/>
    <lineage>
        <taxon>Bacteria</taxon>
        <taxon>Pseudomonadati</taxon>
        <taxon>Pseudomonadota</taxon>
        <taxon>Gammaproteobacteria</taxon>
        <taxon>Pseudomonadales</taxon>
        <taxon>Pseudomonadaceae</taxon>
        <taxon>Zestomonas</taxon>
    </lineage>
</organism>
<protein>
    <submittedName>
        <fullName evidence="1">Uncharacterized protein</fullName>
    </submittedName>
</protein>
<comment type="caution">
    <text evidence="1">The sequence shown here is derived from an EMBL/GenBank/DDBJ whole genome shotgun (WGS) entry which is preliminary data.</text>
</comment>
<keyword evidence="2" id="KW-1185">Reference proteome</keyword>
<accession>A0A7U7EK00</accession>
<evidence type="ECO:0000313" key="2">
    <source>
        <dbReference type="Proteomes" id="UP000583387"/>
    </source>
</evidence>
<name>A0A7U7EK00_9GAMM</name>
<evidence type="ECO:0000313" key="1">
    <source>
        <dbReference type="EMBL" id="CAD5106033.1"/>
    </source>
</evidence>
<proteinExistence type="predicted"/>
<dbReference type="EMBL" id="CAJFCI010000015">
    <property type="protein sequence ID" value="CAD5106033.1"/>
    <property type="molecule type" value="Genomic_DNA"/>
</dbReference>
<sequence length="206" mass="22920">MPSALSRFRWLIYTAVLAICAWSLWTQWQQRPAEPMGWLVDWQGELFVPLAGGVLSVQGLRERAPGSLWLAPKGEEGPRLLYRADWQDGDVRWKVEAELALSDKERASLLGALGATAEDGEQVLSDTLLEQLGQHRLSDLLLKPESEVREDRLSASLGAPRARFGLPDGGEAWLYPQSGLTLYLTDGRLDLMQVASNGKQDERPEP</sequence>
<gene>
    <name evidence="1" type="ORF">PSEWESI4_00292</name>
</gene>
<dbReference type="Proteomes" id="UP000583387">
    <property type="component" value="Unassembled WGS sequence"/>
</dbReference>
<dbReference type="AlphaFoldDB" id="A0A7U7EK00"/>